<feature type="coiled-coil region" evidence="11">
    <location>
        <begin position="383"/>
        <end position="417"/>
    </location>
</feature>
<keyword evidence="7" id="KW-0206">Cytoskeleton</keyword>
<gene>
    <name evidence="13" type="ORF">SK128_025927</name>
</gene>
<evidence type="ECO:0000256" key="6">
    <source>
        <dbReference type="ARBA" id="ARBA00023069"/>
    </source>
</evidence>
<dbReference type="GO" id="GO:0005634">
    <property type="term" value="C:nucleus"/>
    <property type="evidence" value="ECO:0007669"/>
    <property type="project" value="TreeGrafter"/>
</dbReference>
<dbReference type="GO" id="GO:0005930">
    <property type="term" value="C:axoneme"/>
    <property type="evidence" value="ECO:0007669"/>
    <property type="project" value="UniProtKB-SubCell"/>
</dbReference>
<keyword evidence="6 10" id="KW-0969">Cilium</keyword>
<protein>
    <recommendedName>
        <fullName evidence="10">Tektin</fullName>
    </recommendedName>
</protein>
<evidence type="ECO:0000256" key="1">
    <source>
        <dbReference type="ARBA" id="ARBA00004611"/>
    </source>
</evidence>
<evidence type="ECO:0000256" key="5">
    <source>
        <dbReference type="ARBA" id="ARBA00023054"/>
    </source>
</evidence>
<evidence type="ECO:0000313" key="13">
    <source>
        <dbReference type="EMBL" id="KAK7072089.1"/>
    </source>
</evidence>
<evidence type="ECO:0000256" key="9">
    <source>
        <dbReference type="ARBA" id="ARBA00045224"/>
    </source>
</evidence>
<name>A0AAN8X373_HALRR</name>
<evidence type="ECO:0000256" key="3">
    <source>
        <dbReference type="ARBA" id="ARBA00022490"/>
    </source>
</evidence>
<organism evidence="13 14">
    <name type="scientific">Halocaridina rubra</name>
    <name type="common">Hawaiian red shrimp</name>
    <dbReference type="NCBI Taxonomy" id="373956"/>
    <lineage>
        <taxon>Eukaryota</taxon>
        <taxon>Metazoa</taxon>
        <taxon>Ecdysozoa</taxon>
        <taxon>Arthropoda</taxon>
        <taxon>Crustacea</taxon>
        <taxon>Multicrustacea</taxon>
        <taxon>Malacostraca</taxon>
        <taxon>Eumalacostraca</taxon>
        <taxon>Eucarida</taxon>
        <taxon>Decapoda</taxon>
        <taxon>Pleocyemata</taxon>
        <taxon>Caridea</taxon>
        <taxon>Atyoidea</taxon>
        <taxon>Atyidae</taxon>
        <taxon>Halocaridina</taxon>
    </lineage>
</organism>
<dbReference type="PANTHER" id="PTHR19960:SF25">
    <property type="entry name" value="TEKTIN-1"/>
    <property type="match status" value="1"/>
</dbReference>
<dbReference type="InterPro" id="IPR048256">
    <property type="entry name" value="Tektin-like"/>
</dbReference>
<evidence type="ECO:0000256" key="10">
    <source>
        <dbReference type="RuleBase" id="RU367040"/>
    </source>
</evidence>
<evidence type="ECO:0000256" key="8">
    <source>
        <dbReference type="ARBA" id="ARBA00023273"/>
    </source>
</evidence>
<keyword evidence="14" id="KW-1185">Reference proteome</keyword>
<dbReference type="PRINTS" id="PR00511">
    <property type="entry name" value="TEKTIN"/>
</dbReference>
<proteinExistence type="inferred from homology"/>
<dbReference type="GO" id="GO:0060271">
    <property type="term" value="P:cilium assembly"/>
    <property type="evidence" value="ECO:0007669"/>
    <property type="project" value="UniProtKB-UniRule"/>
</dbReference>
<keyword evidence="4 10" id="KW-0282">Flagellum</keyword>
<keyword evidence="8 10" id="KW-0966">Cell projection</keyword>
<evidence type="ECO:0000313" key="14">
    <source>
        <dbReference type="Proteomes" id="UP001381693"/>
    </source>
</evidence>
<feature type="region of interest" description="Disordered" evidence="12">
    <location>
        <begin position="26"/>
        <end position="56"/>
    </location>
</feature>
<evidence type="ECO:0000256" key="12">
    <source>
        <dbReference type="SAM" id="MobiDB-lite"/>
    </source>
</evidence>
<dbReference type="Proteomes" id="UP001381693">
    <property type="component" value="Unassembled WGS sequence"/>
</dbReference>
<dbReference type="PANTHER" id="PTHR19960">
    <property type="entry name" value="TEKTIN"/>
    <property type="match status" value="1"/>
</dbReference>
<dbReference type="AlphaFoldDB" id="A0AAN8X373"/>
<accession>A0AAN8X373</accession>
<comment type="function">
    <text evidence="9">Microtubule inner protein (MIP) part of the dynein-decorated doublet microtubules (DMTs) in cilia and flagellar axoneme. Forms filamentous polymers in the walls of ciliary and flagellar microtubules.</text>
</comment>
<dbReference type="GO" id="GO:0015630">
    <property type="term" value="C:microtubule cytoskeleton"/>
    <property type="evidence" value="ECO:0007669"/>
    <property type="project" value="UniProtKB-UniRule"/>
</dbReference>
<dbReference type="InterPro" id="IPR000435">
    <property type="entry name" value="Tektins"/>
</dbReference>
<evidence type="ECO:0000256" key="7">
    <source>
        <dbReference type="ARBA" id="ARBA00023212"/>
    </source>
</evidence>
<dbReference type="GO" id="GO:0060294">
    <property type="term" value="P:cilium movement involved in cell motility"/>
    <property type="evidence" value="ECO:0007669"/>
    <property type="project" value="UniProtKB-UniRule"/>
</dbReference>
<reference evidence="13 14" key="1">
    <citation type="submission" date="2023-11" db="EMBL/GenBank/DDBJ databases">
        <title>Halocaridina rubra genome assembly.</title>
        <authorList>
            <person name="Smith C."/>
        </authorList>
    </citation>
    <scope>NUCLEOTIDE SEQUENCE [LARGE SCALE GENOMIC DNA]</scope>
    <source>
        <strain evidence="13">EP-1</strain>
        <tissue evidence="13">Whole</tissue>
    </source>
</reference>
<evidence type="ECO:0000256" key="4">
    <source>
        <dbReference type="ARBA" id="ARBA00022846"/>
    </source>
</evidence>
<evidence type="ECO:0000256" key="2">
    <source>
        <dbReference type="ARBA" id="ARBA00007209"/>
    </source>
</evidence>
<dbReference type="EMBL" id="JAXCGZ010013695">
    <property type="protein sequence ID" value="KAK7072089.1"/>
    <property type="molecule type" value="Genomic_DNA"/>
</dbReference>
<keyword evidence="3" id="KW-0963">Cytoplasm</keyword>
<comment type="caution">
    <text evidence="13">The sequence shown here is derived from an EMBL/GenBank/DDBJ whole genome shotgun (WGS) entry which is preliminary data.</text>
</comment>
<comment type="similarity">
    <text evidence="2 10">Belongs to the tektin family.</text>
</comment>
<evidence type="ECO:0000256" key="11">
    <source>
        <dbReference type="SAM" id="Coils"/>
    </source>
</evidence>
<sequence length="451" mass="51976">MALLERSRRVNRSEYTRDYYRVAPSVATPTTAPQDRPYAPAVPPRTPAQIGSDAWSPSPPVNPAIWRASHSAKLHEAHSHASKAQRTRLENKRVCEETEKLTRQHRAEVERRLEDRVCDVTFWREELAKRHTALDGDNSSLKTMKDRLEKAHHLYLQPLEVAHKSIEIRRERTGVEEVEDEASTALRQEVAEITRCRDALDRALRDTIQQIRRVLSCRYHLEKNLQDKNSALRIEETTTNLTPTHEHTGILPEQKVDPSPITVEGWRDVSVKLLKRADNEHELSEQITAIAEDILTATARHARERVDHTNHCMQERIKDTRHAKTLLEEQHAKVVDEENLLVQSLEVVEAELEAKRCPLALAQTRLQTRTTRPNMERTRDEVEASLLREVEELELSISRLTKAAELSRDQIQRLRSTKVTLEHDINLKAKTILVDEVKVMGLRNTVKIDAY</sequence>
<comment type="subcellular location">
    <subcellularLocation>
        <location evidence="10">Cytoplasm</location>
        <location evidence="10">Cytoskeleton</location>
        <location evidence="10">Cilium axoneme</location>
    </subcellularLocation>
    <subcellularLocation>
        <location evidence="1">Cytoplasm</location>
        <location evidence="1">Cytoskeleton</location>
        <location evidence="1">Flagellum axoneme</location>
    </subcellularLocation>
</comment>
<dbReference type="Pfam" id="PF03148">
    <property type="entry name" value="Tektin"/>
    <property type="match status" value="1"/>
</dbReference>
<keyword evidence="5 11" id="KW-0175">Coiled coil</keyword>